<evidence type="ECO:0000313" key="11">
    <source>
        <dbReference type="EMBL" id="ORY93390.1"/>
    </source>
</evidence>
<keyword evidence="12" id="KW-1185">Reference proteome</keyword>
<evidence type="ECO:0000256" key="2">
    <source>
        <dbReference type="ARBA" id="ARBA00004496"/>
    </source>
</evidence>
<dbReference type="InterPro" id="IPR001494">
    <property type="entry name" value="Importin-beta_N"/>
</dbReference>
<reference evidence="11 12" key="1">
    <citation type="submission" date="2016-07" db="EMBL/GenBank/DDBJ databases">
        <title>Pervasive Adenine N6-methylation of Active Genes in Fungi.</title>
        <authorList>
            <consortium name="DOE Joint Genome Institute"/>
            <person name="Mondo S.J."/>
            <person name="Dannebaum R.O."/>
            <person name="Kuo R.C."/>
            <person name="Labutti K."/>
            <person name="Haridas S."/>
            <person name="Kuo A."/>
            <person name="Salamov A."/>
            <person name="Ahrendt S.R."/>
            <person name="Lipzen A."/>
            <person name="Sullivan W."/>
            <person name="Andreopoulos W.B."/>
            <person name="Clum A."/>
            <person name="Lindquist E."/>
            <person name="Daum C."/>
            <person name="Ramamoorthy G.K."/>
            <person name="Gryganskyi A."/>
            <person name="Culley D."/>
            <person name="Magnuson J.K."/>
            <person name="James T.Y."/>
            <person name="O'Malley M.A."/>
            <person name="Stajich J.E."/>
            <person name="Spatafora J.W."/>
            <person name="Visel A."/>
            <person name="Grigoriev I.V."/>
        </authorList>
    </citation>
    <scope>NUCLEOTIDE SEQUENCE [LARGE SCALE GENOMIC DNA]</scope>
    <source>
        <strain evidence="11 12">NRRL 2496</strain>
    </source>
</reference>
<keyword evidence="5" id="KW-0677">Repeat</keyword>
<dbReference type="InterPro" id="IPR000357">
    <property type="entry name" value="HEAT"/>
</dbReference>
<dbReference type="Pfam" id="PF25574">
    <property type="entry name" value="TPR_IMB1"/>
    <property type="match status" value="1"/>
</dbReference>
<evidence type="ECO:0000256" key="7">
    <source>
        <dbReference type="ARBA" id="ARBA00022990"/>
    </source>
</evidence>
<keyword evidence="7" id="KW-0007">Acetylation</keyword>
<dbReference type="GO" id="GO:0031267">
    <property type="term" value="F:small GTPase binding"/>
    <property type="evidence" value="ECO:0007669"/>
    <property type="project" value="InterPro"/>
</dbReference>
<dbReference type="InterPro" id="IPR034085">
    <property type="entry name" value="TOG"/>
</dbReference>
<sequence>MDVKNVEEILTTVATAQDSETLRNATSALNTQVYASAECIPAFVQIICTSPHFQVRQLAAVELRKRISKWWLEIDDNTRAAIRTQLLQVVLTEENKLVRHAISRAISSIARIDVPENKWPDLLNFLNQASASDNVNHREVGLYCIYTLFEVIAEFFMNQTGPLFELLSKTIADPESNTVRVTTVLALGKMSEYIDPEDKNNVAIFKNLIPSMVNVLEVCLKESDSKSAGDIFEVFDGLFMMETPFLSEYLGDLIQFIVNVSSTRELEDSMRNMALSSLMWATLYKQNKIRNLKLVGLIVERLMPIGTEEDPEDIDEDSPSRLAFRVLNAVASNMPPQQIVPIVMPLVMEYMQNPDPQHRKAAMMGFAVIIEGCAEYMRPKLAEILPVVCSGLQDPEIIVRRAACITLSCLAEDLPDIAEHHQVVMPLVFNLLSDASPDVTKHACNALDSMLEGLDTDILQYLPNLMEKLVWLLDHADQTETKATAIGAIGSAAHAAGEAFQPYFGEVLPRIRNFMSAKTGNDETLLRGVATDTAGAIAEAVGADMFRPFTQEFMNLAIEQLQLESPRLRECAYAFFSIISGVFGEEFAPFLPTIMPAILASCKQEETNEPALETEIDLTLGGEDEDEEEDDLSALNNINSAVADEKEFAADALGELFENTRSHFLPYVEEAVQALLEATANLFDGVRKASLGSLFAFLKTFYTLSSPGDWVPGVPVNYPVHENVQKMITLVMPTVLTMWSDEDDRMVVVQICQEMIQALKRMGPCIVADHVEEVSNRIHEIFEKKSVCQETYDVEDTLDEDEEVESESLLIGAAADLVAALCEAVGEGYASYFNVFLPLISKYYKPTKSETDRLMATGCLGECVVGLKGAVTPHTEALLHLFLKGSNDEDEAVRSNSAFALGVLVSNTQIDLSSQYPTILAALYPLFQNQTLPGTTDNASGAVARLITAHTEAVPLEQVLPVFLNALPLKADFAENEPVFNCLFHLFRSNNGFVLGHIPQFLPIFTSVLSNEGQLKDDTRNQLVELIRALNSQSPDLNIGSTELGRFL</sequence>
<dbReference type="PROSITE" id="PS50077">
    <property type="entry name" value="HEAT_REPEAT"/>
    <property type="match status" value="2"/>
</dbReference>
<keyword evidence="6" id="KW-0653">Protein transport</keyword>
<dbReference type="OMA" id="ANACGCV"/>
<dbReference type="SMART" id="SM00913">
    <property type="entry name" value="IBN_N"/>
    <property type="match status" value="1"/>
</dbReference>
<evidence type="ECO:0000256" key="3">
    <source>
        <dbReference type="ARBA" id="ARBA00022448"/>
    </source>
</evidence>
<feature type="repeat" description="HEAT" evidence="9">
    <location>
        <begin position="163"/>
        <end position="201"/>
    </location>
</feature>
<dbReference type="PANTHER" id="PTHR10527">
    <property type="entry name" value="IMPORTIN BETA"/>
    <property type="match status" value="1"/>
</dbReference>
<keyword evidence="3" id="KW-0813">Transport</keyword>
<dbReference type="Pfam" id="PF02985">
    <property type="entry name" value="HEAT"/>
    <property type="match status" value="1"/>
</dbReference>
<name>A0A1X2H607_SYNRA</name>
<evidence type="ECO:0000259" key="10">
    <source>
        <dbReference type="PROSITE" id="PS50166"/>
    </source>
</evidence>
<evidence type="ECO:0000256" key="4">
    <source>
        <dbReference type="ARBA" id="ARBA00022490"/>
    </source>
</evidence>
<dbReference type="EMBL" id="MCGN01000009">
    <property type="protein sequence ID" value="ORY93390.1"/>
    <property type="molecule type" value="Genomic_DNA"/>
</dbReference>
<dbReference type="InParanoid" id="A0A1X2H607"/>
<organism evidence="11 12">
    <name type="scientific">Syncephalastrum racemosum</name>
    <name type="common">Filamentous fungus</name>
    <dbReference type="NCBI Taxonomy" id="13706"/>
    <lineage>
        <taxon>Eukaryota</taxon>
        <taxon>Fungi</taxon>
        <taxon>Fungi incertae sedis</taxon>
        <taxon>Mucoromycota</taxon>
        <taxon>Mucoromycotina</taxon>
        <taxon>Mucoromycetes</taxon>
        <taxon>Mucorales</taxon>
        <taxon>Syncephalastraceae</taxon>
        <taxon>Syncephalastrum</taxon>
    </lineage>
</organism>
<evidence type="ECO:0000256" key="6">
    <source>
        <dbReference type="ARBA" id="ARBA00022927"/>
    </source>
</evidence>
<protein>
    <submittedName>
        <fullName evidence="11">Armadillo-type protein</fullName>
    </submittedName>
</protein>
<dbReference type="Proteomes" id="UP000242180">
    <property type="component" value="Unassembled WGS sequence"/>
</dbReference>
<feature type="domain" description="Importin N-terminal" evidence="10">
    <location>
        <begin position="54"/>
        <end position="92"/>
    </location>
</feature>
<proteinExistence type="predicted"/>
<dbReference type="STRING" id="13706.A0A1X2H607"/>
<dbReference type="InterPro" id="IPR011989">
    <property type="entry name" value="ARM-like"/>
</dbReference>
<dbReference type="Pfam" id="PF25780">
    <property type="entry name" value="TPR_IPO5"/>
    <property type="match status" value="1"/>
</dbReference>
<evidence type="ECO:0000256" key="5">
    <source>
        <dbReference type="ARBA" id="ARBA00022737"/>
    </source>
</evidence>
<dbReference type="AlphaFoldDB" id="A0A1X2H607"/>
<dbReference type="GO" id="GO:0006606">
    <property type="term" value="P:protein import into nucleus"/>
    <property type="evidence" value="ECO:0007669"/>
    <property type="project" value="InterPro"/>
</dbReference>
<evidence type="ECO:0000256" key="1">
    <source>
        <dbReference type="ARBA" id="ARBA00004123"/>
    </source>
</evidence>
<dbReference type="GO" id="GO:0005634">
    <property type="term" value="C:nucleus"/>
    <property type="evidence" value="ECO:0007669"/>
    <property type="project" value="UniProtKB-SubCell"/>
</dbReference>
<dbReference type="InterPro" id="IPR057672">
    <property type="entry name" value="TPR_IPO4/5"/>
</dbReference>
<evidence type="ECO:0000256" key="8">
    <source>
        <dbReference type="ARBA" id="ARBA00023242"/>
    </source>
</evidence>
<dbReference type="InterPro" id="IPR058584">
    <property type="entry name" value="IMB1_TNPO1-like_TPR"/>
</dbReference>
<feature type="repeat" description="HEAT" evidence="9">
    <location>
        <begin position="424"/>
        <end position="462"/>
    </location>
</feature>
<dbReference type="Pfam" id="PF13513">
    <property type="entry name" value="HEAT_EZ"/>
    <property type="match status" value="1"/>
</dbReference>
<dbReference type="FunCoup" id="A0A1X2H607">
    <property type="interactions" value="650"/>
</dbReference>
<dbReference type="PROSITE" id="PS50166">
    <property type="entry name" value="IMPORTIN_B_NT"/>
    <property type="match status" value="1"/>
</dbReference>
<keyword evidence="4" id="KW-0963">Cytoplasm</keyword>
<keyword evidence="8" id="KW-0539">Nucleus</keyword>
<gene>
    <name evidence="11" type="ORF">BCR43DRAFT_496845</name>
</gene>
<accession>A0A1X2H607</accession>
<dbReference type="GO" id="GO:0005737">
    <property type="term" value="C:cytoplasm"/>
    <property type="evidence" value="ECO:0007669"/>
    <property type="project" value="UniProtKB-SubCell"/>
</dbReference>
<comment type="caution">
    <text evidence="11">The sequence shown here is derived from an EMBL/GenBank/DDBJ whole genome shotgun (WGS) entry which is preliminary data.</text>
</comment>
<evidence type="ECO:0000256" key="9">
    <source>
        <dbReference type="PROSITE-ProRule" id="PRU00103"/>
    </source>
</evidence>
<dbReference type="InterPro" id="IPR021133">
    <property type="entry name" value="HEAT_type_2"/>
</dbReference>
<evidence type="ECO:0000313" key="12">
    <source>
        <dbReference type="Proteomes" id="UP000242180"/>
    </source>
</evidence>
<dbReference type="Gene3D" id="1.25.10.10">
    <property type="entry name" value="Leucine-rich Repeat Variant"/>
    <property type="match status" value="1"/>
</dbReference>
<dbReference type="SUPFAM" id="SSF48371">
    <property type="entry name" value="ARM repeat"/>
    <property type="match status" value="2"/>
</dbReference>
<comment type="subcellular location">
    <subcellularLocation>
        <location evidence="2">Cytoplasm</location>
    </subcellularLocation>
    <subcellularLocation>
        <location evidence="1">Nucleus</location>
    </subcellularLocation>
</comment>
<dbReference type="OrthoDB" id="7862313at2759"/>
<dbReference type="SMART" id="SM01349">
    <property type="entry name" value="TOG"/>
    <property type="match status" value="1"/>
</dbReference>
<dbReference type="InterPro" id="IPR040122">
    <property type="entry name" value="Importin_beta"/>
</dbReference>
<dbReference type="InterPro" id="IPR016024">
    <property type="entry name" value="ARM-type_fold"/>
</dbReference>
<dbReference type="Pfam" id="PF03810">
    <property type="entry name" value="IBN_N"/>
    <property type="match status" value="1"/>
</dbReference>